<gene>
    <name evidence="1" type="ORF">QE152_g15722</name>
</gene>
<sequence length="137" mass="15718">MLKYFKVITPSFYSLRSCPYAHVKLPENSVSSFGAWLLLLNLDNRILYDGVLRVILPEGVSTIAYTDDLALLLADNDKSELQWKVNEAVEPVADWMGRLKVELAPHKTELVLLRGERDMEEIKVVCETMEIRPKKRV</sequence>
<dbReference type="EMBL" id="JASPKY010000157">
    <property type="protein sequence ID" value="KAK9729829.1"/>
    <property type="molecule type" value="Genomic_DNA"/>
</dbReference>
<reference evidence="1 2" key="1">
    <citation type="journal article" date="2024" name="BMC Genomics">
        <title>De novo assembly and annotation of Popillia japonica's genome with initial clues to its potential as an invasive pest.</title>
        <authorList>
            <person name="Cucini C."/>
            <person name="Boschi S."/>
            <person name="Funari R."/>
            <person name="Cardaioli E."/>
            <person name="Iannotti N."/>
            <person name="Marturano G."/>
            <person name="Paoli F."/>
            <person name="Bruttini M."/>
            <person name="Carapelli A."/>
            <person name="Frati F."/>
            <person name="Nardi F."/>
        </authorList>
    </citation>
    <scope>NUCLEOTIDE SEQUENCE [LARGE SCALE GENOMIC DNA]</scope>
    <source>
        <strain evidence="1">DMR45628</strain>
    </source>
</reference>
<organism evidence="1 2">
    <name type="scientific">Popillia japonica</name>
    <name type="common">Japanese beetle</name>
    <dbReference type="NCBI Taxonomy" id="7064"/>
    <lineage>
        <taxon>Eukaryota</taxon>
        <taxon>Metazoa</taxon>
        <taxon>Ecdysozoa</taxon>
        <taxon>Arthropoda</taxon>
        <taxon>Hexapoda</taxon>
        <taxon>Insecta</taxon>
        <taxon>Pterygota</taxon>
        <taxon>Neoptera</taxon>
        <taxon>Endopterygota</taxon>
        <taxon>Coleoptera</taxon>
        <taxon>Polyphaga</taxon>
        <taxon>Scarabaeiformia</taxon>
        <taxon>Scarabaeidae</taxon>
        <taxon>Rutelinae</taxon>
        <taxon>Popillia</taxon>
    </lineage>
</organism>
<dbReference type="Proteomes" id="UP001458880">
    <property type="component" value="Unassembled WGS sequence"/>
</dbReference>
<protein>
    <recommendedName>
        <fullName evidence="3">Reverse transcriptase domain-containing protein</fullName>
    </recommendedName>
</protein>
<comment type="caution">
    <text evidence="1">The sequence shown here is derived from an EMBL/GenBank/DDBJ whole genome shotgun (WGS) entry which is preliminary data.</text>
</comment>
<evidence type="ECO:0000313" key="2">
    <source>
        <dbReference type="Proteomes" id="UP001458880"/>
    </source>
</evidence>
<name>A0AAW1L4X0_POPJA</name>
<keyword evidence="2" id="KW-1185">Reference proteome</keyword>
<dbReference type="AlphaFoldDB" id="A0AAW1L4X0"/>
<evidence type="ECO:0008006" key="3">
    <source>
        <dbReference type="Google" id="ProtNLM"/>
    </source>
</evidence>
<accession>A0AAW1L4X0</accession>
<evidence type="ECO:0000313" key="1">
    <source>
        <dbReference type="EMBL" id="KAK9729829.1"/>
    </source>
</evidence>
<proteinExistence type="predicted"/>